<gene>
    <name evidence="1" type="ORF">S12H4_56441</name>
</gene>
<accession>X1V5Q9</accession>
<dbReference type="AlphaFoldDB" id="X1V5Q9"/>
<evidence type="ECO:0000313" key="1">
    <source>
        <dbReference type="EMBL" id="GAJ25143.1"/>
    </source>
</evidence>
<sequence length="135" mass="14159">ISGLTTFQAGYNPAQKLSAGQAANDINAYPTTIHGGKITTYSIAANKINVDSLASIKAILGTVHAGLIYGTRIQVGGGADEDILFEDSGVRLYDIGNRSICFSKSSYAEFTVMLVASDYIRLNSSASADSCLSIL</sequence>
<organism evidence="1">
    <name type="scientific">marine sediment metagenome</name>
    <dbReference type="NCBI Taxonomy" id="412755"/>
    <lineage>
        <taxon>unclassified sequences</taxon>
        <taxon>metagenomes</taxon>
        <taxon>ecological metagenomes</taxon>
    </lineage>
</organism>
<name>X1V5Q9_9ZZZZ</name>
<feature type="non-terminal residue" evidence="1">
    <location>
        <position position="1"/>
    </location>
</feature>
<proteinExistence type="predicted"/>
<comment type="caution">
    <text evidence="1">The sequence shown here is derived from an EMBL/GenBank/DDBJ whole genome shotgun (WGS) entry which is preliminary data.</text>
</comment>
<dbReference type="EMBL" id="BARW01036348">
    <property type="protein sequence ID" value="GAJ25143.1"/>
    <property type="molecule type" value="Genomic_DNA"/>
</dbReference>
<reference evidence="1" key="1">
    <citation type="journal article" date="2014" name="Front. Microbiol.">
        <title>High frequency of phylogenetically diverse reductive dehalogenase-homologous genes in deep subseafloor sedimentary metagenomes.</title>
        <authorList>
            <person name="Kawai M."/>
            <person name="Futagami T."/>
            <person name="Toyoda A."/>
            <person name="Takaki Y."/>
            <person name="Nishi S."/>
            <person name="Hori S."/>
            <person name="Arai W."/>
            <person name="Tsubouchi T."/>
            <person name="Morono Y."/>
            <person name="Uchiyama I."/>
            <person name="Ito T."/>
            <person name="Fujiyama A."/>
            <person name="Inagaki F."/>
            <person name="Takami H."/>
        </authorList>
    </citation>
    <scope>NUCLEOTIDE SEQUENCE</scope>
    <source>
        <strain evidence="1">Expedition CK06-06</strain>
    </source>
</reference>
<protein>
    <submittedName>
        <fullName evidence="1">Uncharacterized protein</fullName>
    </submittedName>
</protein>